<protein>
    <recommendedName>
        <fullName evidence="1">Carbohydrate-binding domain-containing protein</fullName>
    </recommendedName>
</protein>
<dbReference type="GO" id="GO:0016052">
    <property type="term" value="P:carbohydrate catabolic process"/>
    <property type="evidence" value="ECO:0007669"/>
    <property type="project" value="InterPro"/>
</dbReference>
<dbReference type="InterPro" id="IPR010502">
    <property type="entry name" value="Carb-bd_dom_fam9"/>
</dbReference>
<sequence length="172" mass="19179">MDYTIRRAAQPLGTPTAHGDHALWAGADELSVTDYPWKDSGHRPTVRARVLWDDGFLAVRFEVDDRYVRAVAQMWNDSVCSDSCVEFFVAPNADPQHDAYFNFEVNCGGTMLLYACASTADREAGNKTVSVSDEDGAAIRIAHSLPKIVEPEITEPTSWAVEYHIPWGLFDR</sequence>
<feature type="domain" description="Carbohydrate-binding" evidence="1">
    <location>
        <begin position="32"/>
        <end position="169"/>
    </location>
</feature>
<dbReference type="GO" id="GO:0030246">
    <property type="term" value="F:carbohydrate binding"/>
    <property type="evidence" value="ECO:0007669"/>
    <property type="project" value="InterPro"/>
</dbReference>
<dbReference type="SUPFAM" id="SSF49344">
    <property type="entry name" value="CBD9-like"/>
    <property type="match status" value="1"/>
</dbReference>
<dbReference type="Pfam" id="PF16011">
    <property type="entry name" value="CBM9_2"/>
    <property type="match status" value="1"/>
</dbReference>
<evidence type="ECO:0000259" key="1">
    <source>
        <dbReference type="Pfam" id="PF16011"/>
    </source>
</evidence>
<feature type="non-terminal residue" evidence="2">
    <location>
        <position position="172"/>
    </location>
</feature>
<dbReference type="Gene3D" id="2.60.40.1190">
    <property type="match status" value="1"/>
</dbReference>
<organism evidence="2">
    <name type="scientific">marine metagenome</name>
    <dbReference type="NCBI Taxonomy" id="408172"/>
    <lineage>
        <taxon>unclassified sequences</taxon>
        <taxon>metagenomes</taxon>
        <taxon>ecological metagenomes</taxon>
    </lineage>
</organism>
<dbReference type="GO" id="GO:0004553">
    <property type="term" value="F:hydrolase activity, hydrolyzing O-glycosyl compounds"/>
    <property type="evidence" value="ECO:0007669"/>
    <property type="project" value="InterPro"/>
</dbReference>
<name>A0A382SAZ3_9ZZZZ</name>
<dbReference type="CDD" id="cd09620">
    <property type="entry name" value="CBM9_like_3"/>
    <property type="match status" value="1"/>
</dbReference>
<accession>A0A382SAZ3</accession>
<dbReference type="EMBL" id="UINC01127546">
    <property type="protein sequence ID" value="SVD06732.1"/>
    <property type="molecule type" value="Genomic_DNA"/>
</dbReference>
<evidence type="ECO:0000313" key="2">
    <source>
        <dbReference type="EMBL" id="SVD06732.1"/>
    </source>
</evidence>
<dbReference type="AlphaFoldDB" id="A0A382SAZ3"/>
<proteinExistence type="predicted"/>
<reference evidence="2" key="1">
    <citation type="submission" date="2018-05" db="EMBL/GenBank/DDBJ databases">
        <authorList>
            <person name="Lanie J.A."/>
            <person name="Ng W.-L."/>
            <person name="Kazmierczak K.M."/>
            <person name="Andrzejewski T.M."/>
            <person name="Davidsen T.M."/>
            <person name="Wayne K.J."/>
            <person name="Tettelin H."/>
            <person name="Glass J.I."/>
            <person name="Rusch D."/>
            <person name="Podicherti R."/>
            <person name="Tsui H.-C.T."/>
            <person name="Winkler M.E."/>
        </authorList>
    </citation>
    <scope>NUCLEOTIDE SEQUENCE</scope>
</reference>
<gene>
    <name evidence="2" type="ORF">METZ01_LOCUS359586</name>
</gene>